<feature type="transmembrane region" description="Helical" evidence="1">
    <location>
        <begin position="46"/>
        <end position="71"/>
    </location>
</feature>
<reference evidence="3" key="3">
    <citation type="submission" date="2020-12" db="UniProtKB">
        <authorList>
            <consortium name="EnsemblPlants"/>
        </authorList>
    </citation>
    <scope>IDENTIFICATION</scope>
</reference>
<protein>
    <submittedName>
        <fullName evidence="2 3">Uncharacterized protein</fullName>
    </submittedName>
</protein>
<sequence>MIFGLLIFIIDKSLPSRSSPILTESERLDPYRRSGSRRSWAASCPLHLFFFFFFFFFSLILFLLLSFSFFFPFFSSPPPFDFLFFYYSFCFSFLSLLSTFSSSIVLSKAIKRCT</sequence>
<reference evidence="2 4" key="1">
    <citation type="journal article" date="2008" name="Science">
        <title>The Physcomitrella genome reveals evolutionary insights into the conquest of land by plants.</title>
        <authorList>
            <person name="Rensing S."/>
            <person name="Lang D."/>
            <person name="Zimmer A."/>
            <person name="Terry A."/>
            <person name="Salamov A."/>
            <person name="Shapiro H."/>
            <person name="Nishiyama T."/>
            <person name="Perroud P.-F."/>
            <person name="Lindquist E."/>
            <person name="Kamisugi Y."/>
            <person name="Tanahashi T."/>
            <person name="Sakakibara K."/>
            <person name="Fujita T."/>
            <person name="Oishi K."/>
            <person name="Shin-I T."/>
            <person name="Kuroki Y."/>
            <person name="Toyoda A."/>
            <person name="Suzuki Y."/>
            <person name="Hashimoto A."/>
            <person name="Yamaguchi K."/>
            <person name="Sugano A."/>
            <person name="Kohara Y."/>
            <person name="Fujiyama A."/>
            <person name="Anterola A."/>
            <person name="Aoki S."/>
            <person name="Ashton N."/>
            <person name="Barbazuk W.B."/>
            <person name="Barker E."/>
            <person name="Bennetzen J."/>
            <person name="Bezanilla M."/>
            <person name="Blankenship R."/>
            <person name="Cho S.H."/>
            <person name="Dutcher S."/>
            <person name="Estelle M."/>
            <person name="Fawcett J.A."/>
            <person name="Gundlach H."/>
            <person name="Hanada K."/>
            <person name="Heyl A."/>
            <person name="Hicks K.A."/>
            <person name="Hugh J."/>
            <person name="Lohr M."/>
            <person name="Mayer K."/>
            <person name="Melkozernov A."/>
            <person name="Murata T."/>
            <person name="Nelson D."/>
            <person name="Pils B."/>
            <person name="Prigge M."/>
            <person name="Reiss B."/>
            <person name="Renner T."/>
            <person name="Rombauts S."/>
            <person name="Rushton P."/>
            <person name="Sanderfoot A."/>
            <person name="Schween G."/>
            <person name="Shiu S.-H."/>
            <person name="Stueber K."/>
            <person name="Theodoulou F.L."/>
            <person name="Tu H."/>
            <person name="Van de Peer Y."/>
            <person name="Verrier P.J."/>
            <person name="Waters E."/>
            <person name="Wood A."/>
            <person name="Yang L."/>
            <person name="Cove D."/>
            <person name="Cuming A."/>
            <person name="Hasebe M."/>
            <person name="Lucas S."/>
            <person name="Mishler D.B."/>
            <person name="Reski R."/>
            <person name="Grigoriev I."/>
            <person name="Quatrano R.S."/>
            <person name="Boore J.L."/>
        </authorList>
    </citation>
    <scope>NUCLEOTIDE SEQUENCE [LARGE SCALE GENOMIC DNA]</scope>
    <source>
        <strain evidence="3 4">cv. Gransden 2004</strain>
    </source>
</reference>
<keyword evidence="1" id="KW-1133">Transmembrane helix</keyword>
<gene>
    <name evidence="2" type="ORF">PHYPA_027554</name>
</gene>
<evidence type="ECO:0000256" key="1">
    <source>
        <dbReference type="SAM" id="Phobius"/>
    </source>
</evidence>
<dbReference type="Proteomes" id="UP000006727">
    <property type="component" value="Chromosome 23"/>
</dbReference>
<proteinExistence type="predicted"/>
<evidence type="ECO:0000313" key="3">
    <source>
        <dbReference type="EnsemblPlants" id="Pp3c23_2210V3.1"/>
    </source>
</evidence>
<dbReference type="EnsemblPlants" id="Pp3c23_2210V3.1">
    <property type="protein sequence ID" value="Pp3c23_2210V3.1"/>
    <property type="gene ID" value="Pp3c23_2210"/>
</dbReference>
<organism evidence="2">
    <name type="scientific">Physcomitrium patens</name>
    <name type="common">Spreading-leaved earth moss</name>
    <name type="synonym">Physcomitrella patens</name>
    <dbReference type="NCBI Taxonomy" id="3218"/>
    <lineage>
        <taxon>Eukaryota</taxon>
        <taxon>Viridiplantae</taxon>
        <taxon>Streptophyta</taxon>
        <taxon>Embryophyta</taxon>
        <taxon>Bryophyta</taxon>
        <taxon>Bryophytina</taxon>
        <taxon>Bryopsida</taxon>
        <taxon>Funariidae</taxon>
        <taxon>Funariales</taxon>
        <taxon>Funariaceae</taxon>
        <taxon>Physcomitrium</taxon>
    </lineage>
</organism>
<feature type="transmembrane region" description="Helical" evidence="1">
    <location>
        <begin position="83"/>
        <end position="106"/>
    </location>
</feature>
<name>A0A2K1IHV6_PHYPA</name>
<dbReference type="EMBL" id="ABEU02000023">
    <property type="protein sequence ID" value="PNR28862.1"/>
    <property type="molecule type" value="Genomic_DNA"/>
</dbReference>
<dbReference type="Gramene" id="Pp3c23_2210V3.1">
    <property type="protein sequence ID" value="Pp3c23_2210V3.1"/>
    <property type="gene ID" value="Pp3c23_2210"/>
</dbReference>
<keyword evidence="1" id="KW-0472">Membrane</keyword>
<reference evidence="2 4" key="2">
    <citation type="journal article" date="2018" name="Plant J.">
        <title>The Physcomitrella patens chromosome-scale assembly reveals moss genome structure and evolution.</title>
        <authorList>
            <person name="Lang D."/>
            <person name="Ullrich K.K."/>
            <person name="Murat F."/>
            <person name="Fuchs J."/>
            <person name="Jenkins J."/>
            <person name="Haas F.B."/>
            <person name="Piednoel M."/>
            <person name="Gundlach H."/>
            <person name="Van Bel M."/>
            <person name="Meyberg R."/>
            <person name="Vives C."/>
            <person name="Morata J."/>
            <person name="Symeonidi A."/>
            <person name="Hiss M."/>
            <person name="Muchero W."/>
            <person name="Kamisugi Y."/>
            <person name="Saleh O."/>
            <person name="Blanc G."/>
            <person name="Decker E.L."/>
            <person name="van Gessel N."/>
            <person name="Grimwood J."/>
            <person name="Hayes R.D."/>
            <person name="Graham S.W."/>
            <person name="Gunter L.E."/>
            <person name="McDaniel S.F."/>
            <person name="Hoernstein S.N.W."/>
            <person name="Larsson A."/>
            <person name="Li F.W."/>
            <person name="Perroud P.F."/>
            <person name="Phillips J."/>
            <person name="Ranjan P."/>
            <person name="Rokshar D.S."/>
            <person name="Rothfels C.J."/>
            <person name="Schneider L."/>
            <person name="Shu S."/>
            <person name="Stevenson D.W."/>
            <person name="Thummler F."/>
            <person name="Tillich M."/>
            <person name="Villarreal Aguilar J.C."/>
            <person name="Widiez T."/>
            <person name="Wong G.K."/>
            <person name="Wymore A."/>
            <person name="Zhang Y."/>
            <person name="Zimmer A.D."/>
            <person name="Quatrano R.S."/>
            <person name="Mayer K.F.X."/>
            <person name="Goodstein D."/>
            <person name="Casacuberta J.M."/>
            <person name="Vandepoele K."/>
            <person name="Reski R."/>
            <person name="Cuming A.C."/>
            <person name="Tuskan G.A."/>
            <person name="Maumus F."/>
            <person name="Salse J."/>
            <person name="Schmutz J."/>
            <person name="Rensing S.A."/>
        </authorList>
    </citation>
    <scope>NUCLEOTIDE SEQUENCE [LARGE SCALE GENOMIC DNA]</scope>
    <source>
        <strain evidence="3 4">cv. Gransden 2004</strain>
    </source>
</reference>
<keyword evidence="4" id="KW-1185">Reference proteome</keyword>
<dbReference type="InParanoid" id="A0A2K1IHV6"/>
<dbReference type="AlphaFoldDB" id="A0A2K1IHV6"/>
<evidence type="ECO:0000313" key="2">
    <source>
        <dbReference type="EMBL" id="PNR28862.1"/>
    </source>
</evidence>
<accession>A0A2K1IHV6</accession>
<keyword evidence="1" id="KW-0812">Transmembrane</keyword>
<evidence type="ECO:0000313" key="4">
    <source>
        <dbReference type="Proteomes" id="UP000006727"/>
    </source>
</evidence>